<dbReference type="Proteomes" id="UP000541444">
    <property type="component" value="Unassembled WGS sequence"/>
</dbReference>
<organism evidence="3 4">
    <name type="scientific">Kingdonia uniflora</name>
    <dbReference type="NCBI Taxonomy" id="39325"/>
    <lineage>
        <taxon>Eukaryota</taxon>
        <taxon>Viridiplantae</taxon>
        <taxon>Streptophyta</taxon>
        <taxon>Embryophyta</taxon>
        <taxon>Tracheophyta</taxon>
        <taxon>Spermatophyta</taxon>
        <taxon>Magnoliopsida</taxon>
        <taxon>Ranunculales</taxon>
        <taxon>Circaeasteraceae</taxon>
        <taxon>Kingdonia</taxon>
    </lineage>
</organism>
<dbReference type="Gene3D" id="2.30.39.10">
    <property type="entry name" value="Alpha-1-antitrypsin, domain 1"/>
    <property type="match status" value="1"/>
</dbReference>
<comment type="caution">
    <text evidence="3">The sequence shown here is derived from an EMBL/GenBank/DDBJ whole genome shotgun (WGS) entry which is preliminary data.</text>
</comment>
<dbReference type="GO" id="GO:0005615">
    <property type="term" value="C:extracellular space"/>
    <property type="evidence" value="ECO:0007669"/>
    <property type="project" value="InterPro"/>
</dbReference>
<evidence type="ECO:0000256" key="1">
    <source>
        <dbReference type="ARBA" id="ARBA00009500"/>
    </source>
</evidence>
<dbReference type="InterPro" id="IPR000215">
    <property type="entry name" value="Serpin_fam"/>
</dbReference>
<dbReference type="AlphaFoldDB" id="A0A7J7MQM3"/>
<accession>A0A7J7MQM3</accession>
<dbReference type="Pfam" id="PF00079">
    <property type="entry name" value="Serpin"/>
    <property type="match status" value="1"/>
</dbReference>
<dbReference type="Gene3D" id="3.30.497.10">
    <property type="entry name" value="Antithrombin, subunit I, domain 2"/>
    <property type="match status" value="1"/>
</dbReference>
<comment type="similarity">
    <text evidence="1">Belongs to the serpin family.</text>
</comment>
<evidence type="ECO:0000259" key="2">
    <source>
        <dbReference type="Pfam" id="PF00079"/>
    </source>
</evidence>
<dbReference type="GO" id="GO:0004867">
    <property type="term" value="F:serine-type endopeptidase inhibitor activity"/>
    <property type="evidence" value="ECO:0007669"/>
    <property type="project" value="InterPro"/>
</dbReference>
<sequence length="138" mass="15800">MVVAAIFNANLPSQYICHAEETRAQMNRWAEKDTHGLIKVMAITEGSLDSCSLIVLANALYFKGMWKRPFDKSRTKGSNFYLINESMVNTPFMTNTKAQFIYFSGSCKVLRLPYAQGKYGKDIGFSMCIFFPRERDRL</sequence>
<reference evidence="3 4" key="1">
    <citation type="journal article" date="2020" name="IScience">
        <title>Genome Sequencing of the Endangered Kingdonia uniflora (Circaeasteraceae, Ranunculales) Reveals Potential Mechanisms of Evolutionary Specialization.</title>
        <authorList>
            <person name="Sun Y."/>
            <person name="Deng T."/>
            <person name="Zhang A."/>
            <person name="Moore M.J."/>
            <person name="Landis J.B."/>
            <person name="Lin N."/>
            <person name="Zhang H."/>
            <person name="Zhang X."/>
            <person name="Huang J."/>
            <person name="Zhang X."/>
            <person name="Sun H."/>
            <person name="Wang H."/>
        </authorList>
    </citation>
    <scope>NUCLEOTIDE SEQUENCE [LARGE SCALE GENOMIC DNA]</scope>
    <source>
        <strain evidence="3">TB1705</strain>
        <tissue evidence="3">Leaf</tissue>
    </source>
</reference>
<dbReference type="PANTHER" id="PTHR11461">
    <property type="entry name" value="SERINE PROTEASE INHIBITOR, SERPIN"/>
    <property type="match status" value="1"/>
</dbReference>
<protein>
    <recommendedName>
        <fullName evidence="2">Serpin domain-containing protein</fullName>
    </recommendedName>
</protein>
<name>A0A7J7MQM3_9MAGN</name>
<dbReference type="InterPro" id="IPR036186">
    <property type="entry name" value="Serpin_sf"/>
</dbReference>
<dbReference type="PANTHER" id="PTHR11461:SF211">
    <property type="entry name" value="GH10112P-RELATED"/>
    <property type="match status" value="1"/>
</dbReference>
<dbReference type="OrthoDB" id="1063785at2759"/>
<evidence type="ECO:0000313" key="4">
    <source>
        <dbReference type="Proteomes" id="UP000541444"/>
    </source>
</evidence>
<dbReference type="InterPro" id="IPR042185">
    <property type="entry name" value="Serpin_sf_2"/>
</dbReference>
<dbReference type="InterPro" id="IPR023796">
    <property type="entry name" value="Serpin_dom"/>
</dbReference>
<dbReference type="InterPro" id="IPR042178">
    <property type="entry name" value="Serpin_sf_1"/>
</dbReference>
<feature type="domain" description="Serpin" evidence="2">
    <location>
        <begin position="5"/>
        <end position="136"/>
    </location>
</feature>
<evidence type="ECO:0000313" key="3">
    <source>
        <dbReference type="EMBL" id="KAF6157229.1"/>
    </source>
</evidence>
<proteinExistence type="inferred from homology"/>
<keyword evidence="4" id="KW-1185">Reference proteome</keyword>
<gene>
    <name evidence="3" type="ORF">GIB67_041690</name>
</gene>
<dbReference type="EMBL" id="JACGCM010001281">
    <property type="protein sequence ID" value="KAF6157229.1"/>
    <property type="molecule type" value="Genomic_DNA"/>
</dbReference>
<dbReference type="SUPFAM" id="SSF56574">
    <property type="entry name" value="Serpins"/>
    <property type="match status" value="1"/>
</dbReference>